<accession>A0ABN2RXJ5</accession>
<name>A0ABN2RXJ5_9ACTN</name>
<comment type="caution">
    <text evidence="2">The sequence shown here is derived from an EMBL/GenBank/DDBJ whole genome shotgun (WGS) entry which is preliminary data.</text>
</comment>
<sequence length="81" mass="8874">MSSSSVQVRVASMAGSRLARKDARVGGAKNWGAIQVLRSKGYEVCHAGSGEAVCPPRRWSRGRIAEPDPRQHLRDRLHPDP</sequence>
<keyword evidence="3" id="KW-1185">Reference proteome</keyword>
<protein>
    <submittedName>
        <fullName evidence="2">Uncharacterized protein</fullName>
    </submittedName>
</protein>
<evidence type="ECO:0000313" key="2">
    <source>
        <dbReference type="EMBL" id="GAA1976777.1"/>
    </source>
</evidence>
<gene>
    <name evidence="2" type="ORF">GCM10009838_41420</name>
</gene>
<proteinExistence type="predicted"/>
<evidence type="ECO:0000313" key="3">
    <source>
        <dbReference type="Proteomes" id="UP001499854"/>
    </source>
</evidence>
<organism evidence="2 3">
    <name type="scientific">Catenulispora subtropica</name>
    <dbReference type="NCBI Taxonomy" id="450798"/>
    <lineage>
        <taxon>Bacteria</taxon>
        <taxon>Bacillati</taxon>
        <taxon>Actinomycetota</taxon>
        <taxon>Actinomycetes</taxon>
        <taxon>Catenulisporales</taxon>
        <taxon>Catenulisporaceae</taxon>
        <taxon>Catenulispora</taxon>
    </lineage>
</organism>
<dbReference type="Proteomes" id="UP001499854">
    <property type="component" value="Unassembled WGS sequence"/>
</dbReference>
<feature type="region of interest" description="Disordered" evidence="1">
    <location>
        <begin position="56"/>
        <end position="81"/>
    </location>
</feature>
<reference evidence="2 3" key="1">
    <citation type="journal article" date="2019" name="Int. J. Syst. Evol. Microbiol.">
        <title>The Global Catalogue of Microorganisms (GCM) 10K type strain sequencing project: providing services to taxonomists for standard genome sequencing and annotation.</title>
        <authorList>
            <consortium name="The Broad Institute Genomics Platform"/>
            <consortium name="The Broad Institute Genome Sequencing Center for Infectious Disease"/>
            <person name="Wu L."/>
            <person name="Ma J."/>
        </authorList>
    </citation>
    <scope>NUCLEOTIDE SEQUENCE [LARGE SCALE GENOMIC DNA]</scope>
    <source>
        <strain evidence="2 3">JCM 16013</strain>
    </source>
</reference>
<dbReference type="EMBL" id="BAAAQM010000022">
    <property type="protein sequence ID" value="GAA1976777.1"/>
    <property type="molecule type" value="Genomic_DNA"/>
</dbReference>
<feature type="compositionally biased region" description="Basic and acidic residues" evidence="1">
    <location>
        <begin position="63"/>
        <end position="81"/>
    </location>
</feature>
<evidence type="ECO:0000256" key="1">
    <source>
        <dbReference type="SAM" id="MobiDB-lite"/>
    </source>
</evidence>